<protein>
    <recommendedName>
        <fullName evidence="1">Protein kinase domain-containing protein</fullName>
    </recommendedName>
</protein>
<accession>W1PUA1</accession>
<dbReference type="STRING" id="13333.W1PUA1"/>
<dbReference type="InterPro" id="IPR011009">
    <property type="entry name" value="Kinase-like_dom_sf"/>
</dbReference>
<gene>
    <name evidence="2" type="ORF">AMTR_s00049p00061930</name>
</gene>
<feature type="domain" description="Protein kinase" evidence="1">
    <location>
        <begin position="133"/>
        <end position="474"/>
    </location>
</feature>
<organism evidence="2 3">
    <name type="scientific">Amborella trichopoda</name>
    <dbReference type="NCBI Taxonomy" id="13333"/>
    <lineage>
        <taxon>Eukaryota</taxon>
        <taxon>Viridiplantae</taxon>
        <taxon>Streptophyta</taxon>
        <taxon>Embryophyta</taxon>
        <taxon>Tracheophyta</taxon>
        <taxon>Spermatophyta</taxon>
        <taxon>Magnoliopsida</taxon>
        <taxon>Amborellales</taxon>
        <taxon>Amborellaceae</taxon>
        <taxon>Amborella</taxon>
    </lineage>
</organism>
<dbReference type="PANTHER" id="PTHR43173:SF12">
    <property type="entry name" value="PROTEIN KINASE SUPERFAMILY PROTEIN"/>
    <property type="match status" value="1"/>
</dbReference>
<dbReference type="GO" id="GO:0005524">
    <property type="term" value="F:ATP binding"/>
    <property type="evidence" value="ECO:0007669"/>
    <property type="project" value="InterPro"/>
</dbReference>
<dbReference type="InterPro" id="IPR004147">
    <property type="entry name" value="ABC1_dom"/>
</dbReference>
<reference evidence="3" key="1">
    <citation type="journal article" date="2013" name="Science">
        <title>The Amborella genome and the evolution of flowering plants.</title>
        <authorList>
            <consortium name="Amborella Genome Project"/>
        </authorList>
    </citation>
    <scope>NUCLEOTIDE SEQUENCE [LARGE SCALE GENOMIC DNA]</scope>
</reference>
<dbReference type="PROSITE" id="PS50011">
    <property type="entry name" value="PROTEIN_KINASE_DOM"/>
    <property type="match status" value="1"/>
</dbReference>
<evidence type="ECO:0000259" key="1">
    <source>
        <dbReference type="PROSITE" id="PS50011"/>
    </source>
</evidence>
<dbReference type="GO" id="GO:0004672">
    <property type="term" value="F:protein kinase activity"/>
    <property type="evidence" value="ECO:0007669"/>
    <property type="project" value="InterPro"/>
</dbReference>
<dbReference type="OrthoDB" id="427480at2759"/>
<dbReference type="Gramene" id="ERN13607">
    <property type="protein sequence ID" value="ERN13607"/>
    <property type="gene ID" value="AMTR_s00049p00061930"/>
</dbReference>
<keyword evidence="3" id="KW-1185">Reference proteome</keyword>
<name>W1PUA1_AMBTC</name>
<dbReference type="AlphaFoldDB" id="W1PUA1"/>
<dbReference type="HOGENOM" id="CLU_006533_8_2_1"/>
<evidence type="ECO:0000313" key="3">
    <source>
        <dbReference type="Proteomes" id="UP000017836"/>
    </source>
</evidence>
<dbReference type="OMA" id="ETMFDTK"/>
<dbReference type="InterPro" id="IPR051130">
    <property type="entry name" value="Mito_struct-func_regulator"/>
</dbReference>
<dbReference type="PANTHER" id="PTHR43173">
    <property type="entry name" value="ABC1 FAMILY PROTEIN"/>
    <property type="match status" value="1"/>
</dbReference>
<proteinExistence type="predicted"/>
<dbReference type="eggNOG" id="KOG1235">
    <property type="taxonomic scope" value="Eukaryota"/>
</dbReference>
<evidence type="ECO:0000313" key="2">
    <source>
        <dbReference type="EMBL" id="ERN13607.1"/>
    </source>
</evidence>
<dbReference type="SUPFAM" id="SSF56112">
    <property type="entry name" value="Protein kinase-like (PK-like)"/>
    <property type="match status" value="1"/>
</dbReference>
<dbReference type="InterPro" id="IPR000719">
    <property type="entry name" value="Prot_kinase_dom"/>
</dbReference>
<dbReference type="KEGG" id="atr:18441851"/>
<dbReference type="Proteomes" id="UP000017836">
    <property type="component" value="Unassembled WGS sequence"/>
</dbReference>
<sequence length="474" mass="53996">MPVLVLQDLHDRFSSAFRPWERSLQFWFRASHIYTSYKFCQLRSRFVKDREKEEILWERQHEFAAEKIYAMCSELGGFFLKVAQIVGKPDLAPAAWVKRLVTLYDKAPSTPFDVVQLVLEQELGSSLDKIFERFDKDPIGSASIAQVHKARIRGAKDDVAVKVQHPGVQHLMMTDIRNLRAFALYLQNTDINFDIVSITTEIEKQVGYEFDFQREAENMDKISCFLRNNSKKPPVRVPRVIPHMVTRKVLIMEFIDGIPILCLGDEIAKRGIDSSGKMATAAKKNILQKLSLAYGQMILKSGFFHADPHPGNILIYKNSEVALLDYGQVKHLSDNLRLGYAKLIKAIVHSDTSMIMQSFEELGMKTMKVSADSENELLKLAQTLFDTKLPPGVQVMTPFADDSSLKKISVQSFPEELFFVLRTVQLLRGLSVGMGINYSCLEQWKPIAEEALGEAGLSISTPRCSRLRRLLFWR</sequence>
<dbReference type="Pfam" id="PF03109">
    <property type="entry name" value="ABC1"/>
    <property type="match status" value="1"/>
</dbReference>
<dbReference type="EMBL" id="KI392567">
    <property type="protein sequence ID" value="ERN13607.1"/>
    <property type="molecule type" value="Genomic_DNA"/>
</dbReference>
<dbReference type="CDD" id="cd05121">
    <property type="entry name" value="ABC1_ADCK3-like"/>
    <property type="match status" value="1"/>
</dbReference>